<protein>
    <submittedName>
        <fullName evidence="1">Uncharacterized protein</fullName>
    </submittedName>
</protein>
<keyword evidence="2" id="KW-1185">Reference proteome</keyword>
<gene>
    <name evidence="1" type="ORF">PT974_04204</name>
</gene>
<organism evidence="1 2">
    <name type="scientific">Cladobotryum mycophilum</name>
    <dbReference type="NCBI Taxonomy" id="491253"/>
    <lineage>
        <taxon>Eukaryota</taxon>
        <taxon>Fungi</taxon>
        <taxon>Dikarya</taxon>
        <taxon>Ascomycota</taxon>
        <taxon>Pezizomycotina</taxon>
        <taxon>Sordariomycetes</taxon>
        <taxon>Hypocreomycetidae</taxon>
        <taxon>Hypocreales</taxon>
        <taxon>Hypocreaceae</taxon>
        <taxon>Cladobotryum</taxon>
    </lineage>
</organism>
<dbReference type="Proteomes" id="UP001338125">
    <property type="component" value="Unassembled WGS sequence"/>
</dbReference>
<reference evidence="1 2" key="1">
    <citation type="submission" date="2024-01" db="EMBL/GenBank/DDBJ databases">
        <title>Complete genome of Cladobotryum mycophilum ATHUM6906.</title>
        <authorList>
            <person name="Christinaki A.C."/>
            <person name="Myridakis A.I."/>
            <person name="Kouvelis V.N."/>
        </authorList>
    </citation>
    <scope>NUCLEOTIDE SEQUENCE [LARGE SCALE GENOMIC DNA]</scope>
    <source>
        <strain evidence="1 2">ATHUM6906</strain>
    </source>
</reference>
<accession>A0ABR0SUF2</accession>
<proteinExistence type="predicted"/>
<evidence type="ECO:0000313" key="2">
    <source>
        <dbReference type="Proteomes" id="UP001338125"/>
    </source>
</evidence>
<comment type="caution">
    <text evidence="1">The sequence shown here is derived from an EMBL/GenBank/DDBJ whole genome shotgun (WGS) entry which is preliminary data.</text>
</comment>
<name>A0ABR0SUF2_9HYPO</name>
<evidence type="ECO:0000313" key="1">
    <source>
        <dbReference type="EMBL" id="KAK5995786.1"/>
    </source>
</evidence>
<sequence>MAYNGTRNAFYAPRTTNTPEQTLIPVYNTSLAVPIRDLPLDIIIQSLDDANLHQYSLESLEIIPSGRLHMPFLIKCHDGSHYVLTLSPPAGVRLLRHERSSINSEATVLQWLSSLSIKRRTNLSAIMSHEPETSICINGVENGLNLQSLVGTLHDYLPKLIRHGSIDTGGNTLYNISTPSVGIAISNLPTPLCSAERESVDFQTGQLLRRVSLYCSPNHVFGMAAHALPQLVTRTDPSHRRNKSIEKSKSDLRSDSWSAAFHILLESALRDAEDLLLMISYDRIRYQFSRFRRFLDAVTRPSFVPIDIGDDTNTLVQRIGTNQGMCFGENDGQIYNKRPISSIAQAQINVTGLRDWSHCIFGDPLIASSFSTNPSPAFIRGFHTPLVQAERGMADYTSTPVEDQGCAHVRLLLYECFHSVVAIVKETYRWDHGSHTRELAGRKKLLDALARLDNLDNDGNLKHERPSLDIASAKRFKPEAY</sequence>
<dbReference type="EMBL" id="JAVFKD010000004">
    <property type="protein sequence ID" value="KAK5995786.1"/>
    <property type="molecule type" value="Genomic_DNA"/>
</dbReference>